<reference evidence="15 17" key="1">
    <citation type="submission" date="2016-02" db="EMBL/GenBank/DDBJ databases">
        <authorList>
            <person name="Holder M.E."/>
            <person name="Ajami N.J."/>
            <person name="Petrosino J.F."/>
        </authorList>
    </citation>
    <scope>NUCLEOTIDE SEQUENCE [LARGE SCALE GENOMIC DNA]</scope>
    <source>
        <strain evidence="15 17">CCUG 32990</strain>
    </source>
</reference>
<keyword evidence="17" id="KW-1185">Reference proteome</keyword>
<dbReference type="SUPFAM" id="SSF53686">
    <property type="entry name" value="Tryptophan synthase beta subunit-like PLP-dependent enzymes"/>
    <property type="match status" value="1"/>
</dbReference>
<protein>
    <recommendedName>
        <fullName evidence="5 11">Threonine synthase</fullName>
        <ecNumber evidence="4 11">4.2.3.1</ecNumber>
    </recommendedName>
</protein>
<proteinExistence type="inferred from homology"/>
<dbReference type="InterPro" id="IPR037158">
    <property type="entry name" value="Thr_synth_N_sf"/>
</dbReference>
<evidence type="ECO:0000313" key="17">
    <source>
        <dbReference type="Proteomes" id="UP000065822"/>
    </source>
</evidence>
<dbReference type="GO" id="GO:0004795">
    <property type="term" value="F:threonine synthase activity"/>
    <property type="evidence" value="ECO:0007669"/>
    <property type="project" value="UniProtKB-UniRule"/>
</dbReference>
<keyword evidence="8 12" id="KW-0663">Pyridoxal phosphate</keyword>
<feature type="modified residue" description="N6-(pyridoxal phosphate)lysine" evidence="12">
    <location>
        <position position="107"/>
    </location>
</feature>
<evidence type="ECO:0000256" key="5">
    <source>
        <dbReference type="ARBA" id="ARBA00018679"/>
    </source>
</evidence>
<comment type="catalytic activity">
    <reaction evidence="10">
        <text>O-phospho-L-homoserine + H2O = L-threonine + phosphate</text>
        <dbReference type="Rhea" id="RHEA:10840"/>
        <dbReference type="ChEBI" id="CHEBI:15377"/>
        <dbReference type="ChEBI" id="CHEBI:43474"/>
        <dbReference type="ChEBI" id="CHEBI:57590"/>
        <dbReference type="ChEBI" id="CHEBI:57926"/>
        <dbReference type="EC" id="4.2.3.1"/>
    </reaction>
</comment>
<dbReference type="KEGG" id="chg:AXF12_05225"/>
<dbReference type="Pfam" id="PF00291">
    <property type="entry name" value="PALP"/>
    <property type="match status" value="1"/>
</dbReference>
<feature type="domain" description="Threonine synthase N-terminal" evidence="14">
    <location>
        <begin position="3"/>
        <end position="78"/>
    </location>
</feature>
<dbReference type="PANTHER" id="PTHR42690:SF1">
    <property type="entry name" value="THREONINE SYNTHASE-LIKE 2"/>
    <property type="match status" value="1"/>
</dbReference>
<keyword evidence="7" id="KW-0791">Threonine biosynthesis</keyword>
<dbReference type="EMBL" id="CP014227">
    <property type="protein sequence ID" value="AMD84971.1"/>
    <property type="molecule type" value="Genomic_DNA"/>
</dbReference>
<dbReference type="RefSeq" id="WP_066428950.1">
    <property type="nucleotide sequence ID" value="NZ_CP014227.1"/>
</dbReference>
<dbReference type="Gene3D" id="3.90.1380.10">
    <property type="entry name" value="Threonine synthase, N-terminal domain"/>
    <property type="match status" value="1"/>
</dbReference>
<evidence type="ECO:0000256" key="11">
    <source>
        <dbReference type="NCBIfam" id="TIGR00260"/>
    </source>
</evidence>
<evidence type="ECO:0000313" key="18">
    <source>
        <dbReference type="Proteomes" id="UP000215539"/>
    </source>
</evidence>
<keyword evidence="6" id="KW-0028">Amino-acid biosynthesis</keyword>
<dbReference type="InterPro" id="IPR001926">
    <property type="entry name" value="TrpB-like_PALP"/>
</dbReference>
<evidence type="ECO:0000313" key="16">
    <source>
        <dbReference type="EMBL" id="SNV06047.1"/>
    </source>
</evidence>
<evidence type="ECO:0000256" key="4">
    <source>
        <dbReference type="ARBA" id="ARBA00013028"/>
    </source>
</evidence>
<evidence type="ECO:0000313" key="15">
    <source>
        <dbReference type="EMBL" id="AMD84971.1"/>
    </source>
</evidence>
<accession>A0AAX2GY90</accession>
<dbReference type="PROSITE" id="PS00165">
    <property type="entry name" value="DEHYDRATASE_SER_THR"/>
    <property type="match status" value="1"/>
</dbReference>
<keyword evidence="9 16" id="KW-0456">Lyase</keyword>
<dbReference type="NCBIfam" id="TIGR00260">
    <property type="entry name" value="thrC"/>
    <property type="match status" value="1"/>
</dbReference>
<dbReference type="GO" id="GO:0030170">
    <property type="term" value="F:pyridoxal phosphate binding"/>
    <property type="evidence" value="ECO:0007669"/>
    <property type="project" value="InterPro"/>
</dbReference>
<evidence type="ECO:0000259" key="13">
    <source>
        <dbReference type="Pfam" id="PF00291"/>
    </source>
</evidence>
<evidence type="ECO:0000256" key="6">
    <source>
        <dbReference type="ARBA" id="ARBA00022605"/>
    </source>
</evidence>
<dbReference type="InterPro" id="IPR000634">
    <property type="entry name" value="Ser/Thr_deHydtase_PyrdxlP-BS"/>
</dbReference>
<evidence type="ECO:0000256" key="3">
    <source>
        <dbReference type="ARBA" id="ARBA00005517"/>
    </source>
</evidence>
<dbReference type="FunFam" id="3.40.50.1100:FF:000022">
    <property type="entry name" value="Threonine synthase"/>
    <property type="match status" value="1"/>
</dbReference>
<evidence type="ECO:0000256" key="7">
    <source>
        <dbReference type="ARBA" id="ARBA00022697"/>
    </source>
</evidence>
<dbReference type="Pfam" id="PF14821">
    <property type="entry name" value="Thr_synth_N"/>
    <property type="match status" value="1"/>
</dbReference>
<evidence type="ECO:0000256" key="8">
    <source>
        <dbReference type="ARBA" id="ARBA00022898"/>
    </source>
</evidence>
<feature type="domain" description="Tryptophan synthase beta chain-like PALP" evidence="13">
    <location>
        <begin position="96"/>
        <end position="367"/>
    </location>
</feature>
<dbReference type="AlphaFoldDB" id="A0AAX2GY90"/>
<evidence type="ECO:0000256" key="2">
    <source>
        <dbReference type="ARBA" id="ARBA00004979"/>
    </source>
</evidence>
<dbReference type="InterPro" id="IPR036052">
    <property type="entry name" value="TrpB-like_PALP_sf"/>
</dbReference>
<gene>
    <name evidence="16" type="primary">thrC</name>
    <name evidence="15" type="ORF">AXF12_05225</name>
    <name evidence="16" type="ORF">SAMEA44541418_00680</name>
</gene>
<comment type="cofactor">
    <cofactor evidence="1 12">
        <name>pyridoxal 5'-phosphate</name>
        <dbReference type="ChEBI" id="CHEBI:597326"/>
    </cofactor>
</comment>
<evidence type="ECO:0000256" key="10">
    <source>
        <dbReference type="ARBA" id="ARBA00049144"/>
    </source>
</evidence>
<comment type="similarity">
    <text evidence="3">Belongs to the threonine synthase family.</text>
</comment>
<name>A0AAX2GY90_9FLAO</name>
<dbReference type="GO" id="GO:0009088">
    <property type="term" value="P:threonine biosynthetic process"/>
    <property type="evidence" value="ECO:0007669"/>
    <property type="project" value="UniProtKB-UniRule"/>
</dbReference>
<dbReference type="PANTHER" id="PTHR42690">
    <property type="entry name" value="THREONINE SYNTHASE FAMILY MEMBER"/>
    <property type="match status" value="1"/>
</dbReference>
<evidence type="ECO:0000256" key="12">
    <source>
        <dbReference type="PIRSR" id="PIRSR604450-51"/>
    </source>
</evidence>
<dbReference type="InterPro" id="IPR004450">
    <property type="entry name" value="Thr_synthase-like"/>
</dbReference>
<evidence type="ECO:0000256" key="1">
    <source>
        <dbReference type="ARBA" id="ARBA00001933"/>
    </source>
</evidence>
<reference evidence="16 18" key="2">
    <citation type="submission" date="2017-06" db="EMBL/GenBank/DDBJ databases">
        <authorList>
            <consortium name="Pathogen Informatics"/>
        </authorList>
    </citation>
    <scope>NUCLEOTIDE SEQUENCE [LARGE SCALE GENOMIC DNA]</scope>
    <source>
        <strain evidence="16 18">NCTC12947</strain>
    </source>
</reference>
<dbReference type="EMBL" id="LT906449">
    <property type="protein sequence ID" value="SNV06047.1"/>
    <property type="molecule type" value="Genomic_DNA"/>
</dbReference>
<evidence type="ECO:0000259" key="14">
    <source>
        <dbReference type="Pfam" id="PF14821"/>
    </source>
</evidence>
<dbReference type="Proteomes" id="UP000215539">
    <property type="component" value="Chromosome 1"/>
</dbReference>
<comment type="pathway">
    <text evidence="2">Amino-acid biosynthesis; L-threonine biosynthesis; L-threonine from L-aspartate: step 5/5.</text>
</comment>
<dbReference type="InterPro" id="IPR051166">
    <property type="entry name" value="Threonine_Synthase"/>
</dbReference>
<organism evidence="16 18">
    <name type="scientific">Capnocytophaga haemolytica</name>
    <dbReference type="NCBI Taxonomy" id="45243"/>
    <lineage>
        <taxon>Bacteria</taxon>
        <taxon>Pseudomonadati</taxon>
        <taxon>Bacteroidota</taxon>
        <taxon>Flavobacteriia</taxon>
        <taxon>Flavobacteriales</taxon>
        <taxon>Flavobacteriaceae</taxon>
        <taxon>Capnocytophaga</taxon>
    </lineage>
</organism>
<sequence>MNYYNIQHKDEVVSFKDATIKGLGRDKGLFVPERIPVLPISFFEEIEQLSDKEVATTALYPYVEGSMRREQLSQLLEEVFTFHTPVVELRDNLSVLELFHGPTMAFKDVGARFMARCLGAFADKSKPVTVLVATSGDTGSAVAHGFYEVEGVRVVILFPKGKVSAFQQWQMCSLGKNITAVAVEGTFDDCQALVKQALHDERLNEVMALSSANSINVARFLPQMLYYFFAYKQVKSHLKGRKWVVSVPSGNFGNITAGLYAQAMGLPIAQFIAANNANDTFYEYTLTGDYKAKPSVSTYSNAMDVGDPSNFARIQELFGGEYALIKEKVLAYRVSDAQTLSKIAEVAQQGYVLDPHGAVALTALEHYLKGGQYGTFLATAHPQKFDAVLRKVLPDFKAPEVDLEGCAALQIPNDYKVYLKVLGVESK</sequence>
<dbReference type="Gene3D" id="3.40.50.1100">
    <property type="match status" value="2"/>
</dbReference>
<evidence type="ECO:0000256" key="9">
    <source>
        <dbReference type="ARBA" id="ARBA00023239"/>
    </source>
</evidence>
<dbReference type="EC" id="4.2.3.1" evidence="4 11"/>
<dbReference type="InterPro" id="IPR029144">
    <property type="entry name" value="Thr_synth_N"/>
</dbReference>
<dbReference type="Proteomes" id="UP000065822">
    <property type="component" value="Chromosome"/>
</dbReference>